<dbReference type="Gene3D" id="2.130.10.10">
    <property type="entry name" value="YVTN repeat-like/Quinoprotein amine dehydrogenase"/>
    <property type="match status" value="2"/>
</dbReference>
<protein>
    <submittedName>
        <fullName evidence="9">BTB domain-containing protein</fullName>
    </submittedName>
</protein>
<reference evidence="9" key="1">
    <citation type="submission" date="2016-04" db="UniProtKB">
        <authorList>
            <consortium name="WormBaseParasite"/>
        </authorList>
    </citation>
    <scope>IDENTIFICATION</scope>
</reference>
<evidence type="ECO:0000256" key="4">
    <source>
        <dbReference type="ARBA" id="ARBA00022737"/>
    </source>
</evidence>
<dbReference type="STRING" id="51028.A0A0N4UW52"/>
<dbReference type="InterPro" id="IPR003131">
    <property type="entry name" value="T1-type_BTB"/>
</dbReference>
<reference evidence="7 8" key="2">
    <citation type="submission" date="2018-10" db="EMBL/GenBank/DDBJ databases">
        <authorList>
            <consortium name="Pathogen Informatics"/>
        </authorList>
    </citation>
    <scope>NUCLEOTIDE SEQUENCE [LARGE SCALE GENOMIC DNA]</scope>
</reference>
<dbReference type="EMBL" id="UXUI01007207">
    <property type="protein sequence ID" value="VDD86267.1"/>
    <property type="molecule type" value="Genomic_DNA"/>
</dbReference>
<name>A0A0N4UW52_ENTVE</name>
<feature type="domain" description="BTB" evidence="6">
    <location>
        <begin position="11"/>
        <end position="90"/>
    </location>
</feature>
<dbReference type="InterPro" id="IPR047876">
    <property type="entry name" value="SHKBP1/KCTD3"/>
</dbReference>
<keyword evidence="3" id="KW-0853">WD repeat</keyword>
<organism evidence="9">
    <name type="scientific">Enterobius vermicularis</name>
    <name type="common">Human pinworm</name>
    <dbReference type="NCBI Taxonomy" id="51028"/>
    <lineage>
        <taxon>Eukaryota</taxon>
        <taxon>Metazoa</taxon>
        <taxon>Ecdysozoa</taxon>
        <taxon>Nematoda</taxon>
        <taxon>Chromadorea</taxon>
        <taxon>Rhabditida</taxon>
        <taxon>Spirurina</taxon>
        <taxon>Oxyuridomorpha</taxon>
        <taxon>Oxyuroidea</taxon>
        <taxon>Oxyuridae</taxon>
        <taxon>Enterobius</taxon>
    </lineage>
</organism>
<proteinExistence type="inferred from homology"/>
<dbReference type="Pfam" id="PF02214">
    <property type="entry name" value="BTB_2"/>
    <property type="match status" value="1"/>
</dbReference>
<dbReference type="InterPro" id="IPR015943">
    <property type="entry name" value="WD40/YVTN_repeat-like_dom_sf"/>
</dbReference>
<dbReference type="PANTHER" id="PTHR15859">
    <property type="entry name" value="SETA BINDING PROTEIN 1"/>
    <property type="match status" value="1"/>
</dbReference>
<comment type="similarity">
    <text evidence="1">Belongs to the KCTD3 family.</text>
</comment>
<feature type="compositionally biased region" description="Low complexity" evidence="5">
    <location>
        <begin position="149"/>
        <end position="166"/>
    </location>
</feature>
<dbReference type="PANTHER" id="PTHR15859:SF1">
    <property type="entry name" value="BTB DOMAIN-CONTAINING PROTEIN"/>
    <property type="match status" value="1"/>
</dbReference>
<dbReference type="AlphaFoldDB" id="A0A0N4UW52"/>
<accession>A0A0N4UW52</accession>
<dbReference type="InterPro" id="IPR000210">
    <property type="entry name" value="BTB/POZ_dom"/>
</dbReference>
<dbReference type="FunFam" id="3.30.710.10:FF:000038">
    <property type="entry name" value="BTB/POZ domain-containing protein KCTD3 isoform X1"/>
    <property type="match status" value="1"/>
</dbReference>
<keyword evidence="4" id="KW-0677">Repeat</keyword>
<dbReference type="SMART" id="SM00320">
    <property type="entry name" value="WD40"/>
    <property type="match status" value="3"/>
</dbReference>
<dbReference type="InterPro" id="IPR011333">
    <property type="entry name" value="SKP1/BTB/POZ_sf"/>
</dbReference>
<keyword evidence="8" id="KW-1185">Reference proteome</keyword>
<dbReference type="InterPro" id="IPR036322">
    <property type="entry name" value="WD40_repeat_dom_sf"/>
</dbReference>
<evidence type="ECO:0000256" key="5">
    <source>
        <dbReference type="SAM" id="MobiDB-lite"/>
    </source>
</evidence>
<evidence type="ECO:0000313" key="8">
    <source>
        <dbReference type="Proteomes" id="UP000274131"/>
    </source>
</evidence>
<dbReference type="PROSITE" id="PS50097">
    <property type="entry name" value="BTB"/>
    <property type="match status" value="1"/>
</dbReference>
<dbReference type="WBParaSite" id="EVEC_0000170201-mRNA-1">
    <property type="protein sequence ID" value="EVEC_0000170201-mRNA-1"/>
    <property type="gene ID" value="EVEC_0000170201"/>
</dbReference>
<dbReference type="InterPro" id="IPR001680">
    <property type="entry name" value="WD40_rpt"/>
</dbReference>
<dbReference type="GO" id="GO:0051260">
    <property type="term" value="P:protein homooligomerization"/>
    <property type="evidence" value="ECO:0007669"/>
    <property type="project" value="InterPro"/>
</dbReference>
<dbReference type="Proteomes" id="UP000274131">
    <property type="component" value="Unassembled WGS sequence"/>
</dbReference>
<dbReference type="Gene3D" id="3.30.710.10">
    <property type="entry name" value="Potassium Channel Kv1.1, Chain A"/>
    <property type="match status" value="1"/>
</dbReference>
<feature type="region of interest" description="Disordered" evidence="5">
    <location>
        <begin position="748"/>
        <end position="772"/>
    </location>
</feature>
<dbReference type="SUPFAM" id="SSF54695">
    <property type="entry name" value="POZ domain"/>
    <property type="match status" value="1"/>
</dbReference>
<evidence type="ECO:0000256" key="3">
    <source>
        <dbReference type="ARBA" id="ARBA00022574"/>
    </source>
</evidence>
<evidence type="ECO:0000313" key="9">
    <source>
        <dbReference type="WBParaSite" id="EVEC_0000170201-mRNA-1"/>
    </source>
</evidence>
<evidence type="ECO:0000256" key="1">
    <source>
        <dbReference type="ARBA" id="ARBA00009572"/>
    </source>
</evidence>
<keyword evidence="2" id="KW-0597">Phosphoprotein</keyword>
<dbReference type="SUPFAM" id="SSF50978">
    <property type="entry name" value="WD40 repeat-like"/>
    <property type="match status" value="1"/>
</dbReference>
<evidence type="ECO:0000313" key="7">
    <source>
        <dbReference type="EMBL" id="VDD86267.1"/>
    </source>
</evidence>
<dbReference type="SMART" id="SM00225">
    <property type="entry name" value="BTB"/>
    <property type="match status" value="1"/>
</dbReference>
<sequence>MTTNPSTSAEQIVNLNVGGHRFATSRHTLTWISDSFFTRLKFKIFANNDLLSGRIPTVRDETGAIFIDRDPALFRIILNYLRTKQVDLSTVSLTSLKHEALYYGLTPLVRRLTLCEELNECACGDVLFHAYLPPPAFLITEGCTRTMFSPGSSQSQSPQTVSRSTSGSATSHVFHRNLSEPAGVCVAQRLSSQNNIVQQPRLLPSMEAKFQVPQLVDLSSNPQSAYSSAVQKKSSSMENEGETNHLAVDCKMPASGENPKLEANGISPVIVSDKLNIAKSGVHRSAGHSRASSSDQISVLHNGYSSPSRGFQGHVKKSSYELTRQIKNELSMMMRQSSRYADRQQTDPLRVRVIRAHHNSIAVGYANFVSCYRLKETLGWQPLFSTPRMDAVVRHVALNTKFGPQSGEKMLAVALSNHAIHLWNITDGNASVKTGTFSLSVAVDKLFFIGSQLVALSRTGKVGIWHSMTHNWQVQDVVSISCYDTAGSFLLLGCTNGSIYYIDMQKFPLRMKDNDLLITELYRDPNGEVITAISVYLTPKTNVCGNWIEIAYGTSQGTIRVIVQHPETVGHGPQLFQSFTVHTSAITRVALTATHLISVCSEYNHVRSWGVTRFRGMISTQPGSTSLASFKVLTLDSIDDPLESDIMDPGPFGDQDGDQVFVQRIVPDTNQVFVRLASNGDRLCTIRSVDNSAISAFLVHECEGSNRMGARPRRYLFTGTANGTVQMWDLTTALDQYHLRMSTNSCASLSQSSNSEKSSNNTGNTSNNTSSNASAAMLLNRPLPAVLQGPTPDELLQLIDECCASLNSTPSSTPHASAVHLPGLDYQRSFS</sequence>
<dbReference type="OrthoDB" id="6077599at2759"/>
<evidence type="ECO:0000259" key="6">
    <source>
        <dbReference type="PROSITE" id="PS50097"/>
    </source>
</evidence>
<feature type="region of interest" description="Disordered" evidence="5">
    <location>
        <begin position="149"/>
        <end position="171"/>
    </location>
</feature>
<evidence type="ECO:0000256" key="2">
    <source>
        <dbReference type="ARBA" id="ARBA00022553"/>
    </source>
</evidence>
<gene>
    <name evidence="7" type="ORF">EVEC_LOCUS1410</name>
</gene>